<dbReference type="Pfam" id="PF00795">
    <property type="entry name" value="CN_hydrolase"/>
    <property type="match status" value="1"/>
</dbReference>
<name>A0A3D8M8N1_9ALTE</name>
<dbReference type="InterPro" id="IPR045254">
    <property type="entry name" value="Nit1/2_C-N_Hydrolase"/>
</dbReference>
<dbReference type="PROSITE" id="PS50263">
    <property type="entry name" value="CN_HYDROLASE"/>
    <property type="match status" value="1"/>
</dbReference>
<dbReference type="OrthoDB" id="9811121at2"/>
<dbReference type="InterPro" id="IPR003010">
    <property type="entry name" value="C-N_Hydrolase"/>
</dbReference>
<accession>A0A3D8M8N1</accession>
<keyword evidence="1 3" id="KW-0378">Hydrolase</keyword>
<dbReference type="InterPro" id="IPR036526">
    <property type="entry name" value="C-N_Hydrolase_sf"/>
</dbReference>
<protein>
    <submittedName>
        <fullName evidence="3">Carbon-nitrogen hydrolase family protein</fullName>
    </submittedName>
</protein>
<dbReference type="SUPFAM" id="SSF56317">
    <property type="entry name" value="Carbon-nitrogen hydrolase"/>
    <property type="match status" value="1"/>
</dbReference>
<reference evidence="4" key="1">
    <citation type="submission" date="2018-08" db="EMBL/GenBank/DDBJ databases">
        <authorList>
            <person name="Zhang J."/>
            <person name="Du Z.-J."/>
        </authorList>
    </citation>
    <scope>NUCLEOTIDE SEQUENCE [LARGE SCALE GENOMIC DNA]</scope>
    <source>
        <strain evidence="4">KCTC 52655</strain>
    </source>
</reference>
<dbReference type="Proteomes" id="UP000256561">
    <property type="component" value="Unassembled WGS sequence"/>
</dbReference>
<dbReference type="Gene3D" id="3.60.110.10">
    <property type="entry name" value="Carbon-nitrogen hydrolase"/>
    <property type="match status" value="1"/>
</dbReference>
<dbReference type="CDD" id="cd07572">
    <property type="entry name" value="nit"/>
    <property type="match status" value="1"/>
</dbReference>
<dbReference type="PANTHER" id="PTHR23088:SF27">
    <property type="entry name" value="DEAMINATED GLUTATHIONE AMIDASE"/>
    <property type="match status" value="1"/>
</dbReference>
<evidence type="ECO:0000259" key="2">
    <source>
        <dbReference type="PROSITE" id="PS50263"/>
    </source>
</evidence>
<gene>
    <name evidence="3" type="ORF">DXV75_09725</name>
</gene>
<evidence type="ECO:0000313" key="4">
    <source>
        <dbReference type="Proteomes" id="UP000256561"/>
    </source>
</evidence>
<dbReference type="PANTHER" id="PTHR23088">
    <property type="entry name" value="NITRILASE-RELATED"/>
    <property type="match status" value="1"/>
</dbReference>
<evidence type="ECO:0000256" key="1">
    <source>
        <dbReference type="ARBA" id="ARBA00022801"/>
    </source>
</evidence>
<keyword evidence="4" id="KW-1185">Reference proteome</keyword>
<dbReference type="EMBL" id="QRHA01000006">
    <property type="protein sequence ID" value="RDV25561.1"/>
    <property type="molecule type" value="Genomic_DNA"/>
</dbReference>
<organism evidence="3 4">
    <name type="scientific">Alteromonas aestuariivivens</name>
    <dbReference type="NCBI Taxonomy" id="1938339"/>
    <lineage>
        <taxon>Bacteria</taxon>
        <taxon>Pseudomonadati</taxon>
        <taxon>Pseudomonadota</taxon>
        <taxon>Gammaproteobacteria</taxon>
        <taxon>Alteromonadales</taxon>
        <taxon>Alteromonadaceae</taxon>
        <taxon>Alteromonas/Salinimonas group</taxon>
        <taxon>Alteromonas</taxon>
    </lineage>
</organism>
<comment type="caution">
    <text evidence="3">The sequence shown here is derived from an EMBL/GenBank/DDBJ whole genome shotgun (WGS) entry which is preliminary data.</text>
</comment>
<sequence>MVNLVALQMTSVPDVESNLSWVYGQLRRLPAEQTNLVVLPECFAFFGGRDGDQLALAEARYEGPISRRLKQMAAEFGCYLVSGTFPLEGEDAGHFTASSLLISPAGEVMAEYQKIHLFDVSVNDSTGSYRESKYTQAGNEVVVVDTPIGRIGMAVCYDVRFGGLFNAMGDIDILVLPAAFTRYTGEAHWHTLLRARAIEKQCFVVAAGQTGEHANNRQTYGHSIIYSPWGEVLAELPHNRGSIQAVVDVLQRHSHKANMPVGEHNRFRSEIVK</sequence>
<proteinExistence type="predicted"/>
<dbReference type="RefSeq" id="WP_115593214.1">
    <property type="nucleotide sequence ID" value="NZ_QRHA01000006.1"/>
</dbReference>
<evidence type="ECO:0000313" key="3">
    <source>
        <dbReference type="EMBL" id="RDV25561.1"/>
    </source>
</evidence>
<dbReference type="GO" id="GO:0016811">
    <property type="term" value="F:hydrolase activity, acting on carbon-nitrogen (but not peptide) bonds, in linear amides"/>
    <property type="evidence" value="ECO:0007669"/>
    <property type="project" value="InterPro"/>
</dbReference>
<feature type="domain" description="CN hydrolase" evidence="2">
    <location>
        <begin position="1"/>
        <end position="249"/>
    </location>
</feature>
<dbReference type="AlphaFoldDB" id="A0A3D8M8N1"/>